<name>A0A9W6GMF4_9FUSO</name>
<evidence type="ECO:0000313" key="1">
    <source>
        <dbReference type="EMBL" id="GLI57773.1"/>
    </source>
</evidence>
<evidence type="ECO:0008006" key="3">
    <source>
        <dbReference type="Google" id="ProtNLM"/>
    </source>
</evidence>
<dbReference type="RefSeq" id="WP_281837449.1">
    <property type="nucleotide sequence ID" value="NZ_BSDY01000024.1"/>
</dbReference>
<sequence length="61" mass="6857">MKGLLNAADVAEICQVKISKAYNIIREVNQEMEAEGYLVIKGRVNREYLFGRLGISKEVAN</sequence>
<accession>A0A9W6GMF4</accession>
<gene>
    <name evidence="1" type="ORF">PM10SUCC1_32870</name>
</gene>
<dbReference type="EMBL" id="BSDY01000024">
    <property type="protein sequence ID" value="GLI57773.1"/>
    <property type="molecule type" value="Genomic_DNA"/>
</dbReference>
<protein>
    <recommendedName>
        <fullName evidence="3">DNA-binding protein</fullName>
    </recommendedName>
</protein>
<evidence type="ECO:0000313" key="2">
    <source>
        <dbReference type="Proteomes" id="UP001144471"/>
    </source>
</evidence>
<comment type="caution">
    <text evidence="1">The sequence shown here is derived from an EMBL/GenBank/DDBJ whole genome shotgun (WGS) entry which is preliminary data.</text>
</comment>
<organism evidence="1 2">
    <name type="scientific">Propionigenium maris DSM 9537</name>
    <dbReference type="NCBI Taxonomy" id="1123000"/>
    <lineage>
        <taxon>Bacteria</taxon>
        <taxon>Fusobacteriati</taxon>
        <taxon>Fusobacteriota</taxon>
        <taxon>Fusobacteriia</taxon>
        <taxon>Fusobacteriales</taxon>
        <taxon>Fusobacteriaceae</taxon>
        <taxon>Propionigenium</taxon>
    </lineage>
</organism>
<keyword evidence="2" id="KW-1185">Reference proteome</keyword>
<proteinExistence type="predicted"/>
<dbReference type="AlphaFoldDB" id="A0A9W6GMF4"/>
<dbReference type="Proteomes" id="UP001144471">
    <property type="component" value="Unassembled WGS sequence"/>
</dbReference>
<reference evidence="1" key="1">
    <citation type="submission" date="2022-12" db="EMBL/GenBank/DDBJ databases">
        <title>Reference genome sequencing for broad-spectrum identification of bacterial and archaeal isolates by mass spectrometry.</title>
        <authorList>
            <person name="Sekiguchi Y."/>
            <person name="Tourlousse D.M."/>
        </authorList>
    </citation>
    <scope>NUCLEOTIDE SEQUENCE</scope>
    <source>
        <strain evidence="1">10succ1</strain>
    </source>
</reference>